<organism evidence="6">
    <name type="scientific">uncultured Caudovirales phage</name>
    <dbReference type="NCBI Taxonomy" id="2100421"/>
    <lineage>
        <taxon>Viruses</taxon>
        <taxon>Duplodnaviria</taxon>
        <taxon>Heunggongvirae</taxon>
        <taxon>Uroviricota</taxon>
        <taxon>Caudoviricetes</taxon>
        <taxon>Peduoviridae</taxon>
        <taxon>Maltschvirus</taxon>
        <taxon>Maltschvirus maltsch</taxon>
    </lineage>
</organism>
<reference evidence="6" key="1">
    <citation type="submission" date="2020-05" db="EMBL/GenBank/DDBJ databases">
        <authorList>
            <person name="Chiriac C."/>
            <person name="Salcher M."/>
            <person name="Ghai R."/>
            <person name="Kavagutti S V."/>
        </authorList>
    </citation>
    <scope>NUCLEOTIDE SEQUENCE</scope>
</reference>
<proteinExistence type="inferred from homology"/>
<dbReference type="GO" id="GO:0046081">
    <property type="term" value="P:dUTP catabolic process"/>
    <property type="evidence" value="ECO:0007669"/>
    <property type="project" value="InterPro"/>
</dbReference>
<comment type="similarity">
    <text evidence="1">Belongs to the dUTPase family.</text>
</comment>
<dbReference type="NCBIfam" id="NF001862">
    <property type="entry name" value="PRK00601.1"/>
    <property type="match status" value="1"/>
</dbReference>
<dbReference type="EC" id="3.6.1.23" evidence="2"/>
<dbReference type="PANTHER" id="PTHR11241">
    <property type="entry name" value="DEOXYURIDINE 5'-TRIPHOSPHATE NUCLEOTIDOHYDROLASE"/>
    <property type="match status" value="1"/>
</dbReference>
<evidence type="ECO:0000256" key="4">
    <source>
        <dbReference type="ARBA" id="ARBA00023080"/>
    </source>
</evidence>
<evidence type="ECO:0000256" key="1">
    <source>
        <dbReference type="ARBA" id="ARBA00006581"/>
    </source>
</evidence>
<keyword evidence="3" id="KW-0378">Hydrolase</keyword>
<dbReference type="CDD" id="cd07557">
    <property type="entry name" value="trimeric_dUTPase"/>
    <property type="match status" value="1"/>
</dbReference>
<accession>A0A6J7X4Y0</accession>
<protein>
    <recommendedName>
        <fullName evidence="2">dUTP diphosphatase</fullName>
        <ecNumber evidence="2">3.6.1.23</ecNumber>
    </recommendedName>
</protein>
<dbReference type="InterPro" id="IPR036157">
    <property type="entry name" value="dUTPase-like_sf"/>
</dbReference>
<dbReference type="Pfam" id="PF00692">
    <property type="entry name" value="dUTPase"/>
    <property type="match status" value="1"/>
</dbReference>
<dbReference type="NCBIfam" id="TIGR00576">
    <property type="entry name" value="dut"/>
    <property type="match status" value="1"/>
</dbReference>
<dbReference type="PANTHER" id="PTHR11241:SF0">
    <property type="entry name" value="DEOXYURIDINE 5'-TRIPHOSPHATE NUCLEOTIDOHYDROLASE"/>
    <property type="match status" value="1"/>
</dbReference>
<dbReference type="InterPro" id="IPR033704">
    <property type="entry name" value="dUTPase_trimeric"/>
</dbReference>
<keyword evidence="4" id="KW-0546">Nucleotide metabolism</keyword>
<feature type="domain" description="dUTPase-like" evidence="5">
    <location>
        <begin position="13"/>
        <end position="151"/>
    </location>
</feature>
<sequence>MPPTVKFKLLTPEAKLPTKATAGAACYDLYANESVCIDDMRTFKTIGTGVAIELPPGHVGLVCSRSGLAAKNGVFVLNAPGVIDEDYRGELKVILGRLAYTPQWPSENYTLVEPGMRIAQLMVMPIPQLAVEEVTHFSTTARGEGGLGSTGV</sequence>
<dbReference type="InterPro" id="IPR029054">
    <property type="entry name" value="dUTPase-like"/>
</dbReference>
<evidence type="ECO:0000256" key="2">
    <source>
        <dbReference type="ARBA" id="ARBA00012379"/>
    </source>
</evidence>
<evidence type="ECO:0000259" key="5">
    <source>
        <dbReference type="Pfam" id="PF00692"/>
    </source>
</evidence>
<dbReference type="EMBL" id="LR798334">
    <property type="protein sequence ID" value="CAB5224390.1"/>
    <property type="molecule type" value="Genomic_DNA"/>
</dbReference>
<gene>
    <name evidence="6" type="ORF">UFOVP735_66</name>
</gene>
<dbReference type="GO" id="GO:0006226">
    <property type="term" value="P:dUMP biosynthetic process"/>
    <property type="evidence" value="ECO:0007669"/>
    <property type="project" value="InterPro"/>
</dbReference>
<dbReference type="GO" id="GO:0000287">
    <property type="term" value="F:magnesium ion binding"/>
    <property type="evidence" value="ECO:0007669"/>
    <property type="project" value="InterPro"/>
</dbReference>
<dbReference type="SUPFAM" id="SSF51283">
    <property type="entry name" value="dUTPase-like"/>
    <property type="match status" value="1"/>
</dbReference>
<evidence type="ECO:0000313" key="6">
    <source>
        <dbReference type="EMBL" id="CAB5224390.1"/>
    </source>
</evidence>
<dbReference type="GO" id="GO:0004170">
    <property type="term" value="F:dUTP diphosphatase activity"/>
    <property type="evidence" value="ECO:0007669"/>
    <property type="project" value="UniProtKB-EC"/>
</dbReference>
<name>A0A6J7X4Y0_9CAUD</name>
<evidence type="ECO:0000256" key="3">
    <source>
        <dbReference type="ARBA" id="ARBA00022801"/>
    </source>
</evidence>
<dbReference type="Gene3D" id="2.70.40.10">
    <property type="match status" value="1"/>
</dbReference>
<dbReference type="InterPro" id="IPR008181">
    <property type="entry name" value="dUTPase"/>
</dbReference>